<keyword evidence="1" id="KW-0479">Metal-binding</keyword>
<dbReference type="AlphaFoldDB" id="A0AAD6I0B6"/>
<evidence type="ECO:0000256" key="3">
    <source>
        <dbReference type="ARBA" id="ARBA00023125"/>
    </source>
</evidence>
<keyword evidence="5" id="KW-0539">Nucleus</keyword>
<evidence type="ECO:0000256" key="2">
    <source>
        <dbReference type="ARBA" id="ARBA00023015"/>
    </source>
</evidence>
<feature type="domain" description="Zn(2)-C6 fungal-type" evidence="6">
    <location>
        <begin position="36"/>
        <end position="67"/>
    </location>
</feature>
<evidence type="ECO:0000313" key="7">
    <source>
        <dbReference type="EMBL" id="KAJ6023128.1"/>
    </source>
</evidence>
<dbReference type="GO" id="GO:0001080">
    <property type="term" value="P:nitrogen catabolite activation of transcription from RNA polymerase II promoter"/>
    <property type="evidence" value="ECO:0007669"/>
    <property type="project" value="TreeGrafter"/>
</dbReference>
<evidence type="ECO:0000256" key="1">
    <source>
        <dbReference type="ARBA" id="ARBA00022723"/>
    </source>
</evidence>
<dbReference type="PANTHER" id="PTHR31668">
    <property type="entry name" value="GLUCOSE TRANSPORT TRANSCRIPTION REGULATOR RGT1-RELATED-RELATED"/>
    <property type="match status" value="1"/>
</dbReference>
<dbReference type="GO" id="GO:0005634">
    <property type="term" value="C:nucleus"/>
    <property type="evidence" value="ECO:0007669"/>
    <property type="project" value="TreeGrafter"/>
</dbReference>
<dbReference type="PANTHER" id="PTHR31668:SF4">
    <property type="entry name" value="TRANSCRIPTIONAL ACTIVATOR PROTEIN DAL81"/>
    <property type="match status" value="1"/>
</dbReference>
<dbReference type="InterPro" id="IPR001138">
    <property type="entry name" value="Zn2Cys6_DnaBD"/>
</dbReference>
<keyword evidence="8" id="KW-1185">Reference proteome</keyword>
<dbReference type="GO" id="GO:0000981">
    <property type="term" value="F:DNA-binding transcription factor activity, RNA polymerase II-specific"/>
    <property type="evidence" value="ECO:0007669"/>
    <property type="project" value="InterPro"/>
</dbReference>
<reference evidence="7" key="1">
    <citation type="journal article" date="2023" name="IMA Fungus">
        <title>Comparative genomic study of the Penicillium genus elucidates a diverse pangenome and 15 lateral gene transfer events.</title>
        <authorList>
            <person name="Petersen C."/>
            <person name="Sorensen T."/>
            <person name="Nielsen M.R."/>
            <person name="Sondergaard T.E."/>
            <person name="Sorensen J.L."/>
            <person name="Fitzpatrick D.A."/>
            <person name="Frisvad J.C."/>
            <person name="Nielsen K.L."/>
        </authorList>
    </citation>
    <scope>NUCLEOTIDE SEQUENCE</scope>
    <source>
        <strain evidence="7">IBT 15450</strain>
    </source>
</reference>
<dbReference type="InterPro" id="IPR007219">
    <property type="entry name" value="XnlR_reg_dom"/>
</dbReference>
<evidence type="ECO:0000256" key="4">
    <source>
        <dbReference type="ARBA" id="ARBA00023163"/>
    </source>
</evidence>
<reference evidence="7" key="2">
    <citation type="submission" date="2023-01" db="EMBL/GenBank/DDBJ databases">
        <authorList>
            <person name="Petersen C."/>
        </authorList>
    </citation>
    <scope>NUCLEOTIDE SEQUENCE</scope>
    <source>
        <strain evidence="7">IBT 15450</strain>
    </source>
</reference>
<name>A0AAD6I0B6_PENCN</name>
<dbReference type="Pfam" id="PF04082">
    <property type="entry name" value="Fungal_trans"/>
    <property type="match status" value="1"/>
</dbReference>
<dbReference type="GO" id="GO:0008270">
    <property type="term" value="F:zinc ion binding"/>
    <property type="evidence" value="ECO:0007669"/>
    <property type="project" value="InterPro"/>
</dbReference>
<evidence type="ECO:0000313" key="8">
    <source>
        <dbReference type="Proteomes" id="UP001219568"/>
    </source>
</evidence>
<comment type="caution">
    <text evidence="7">The sequence shown here is derived from an EMBL/GenBank/DDBJ whole genome shotgun (WGS) entry which is preliminary data.</text>
</comment>
<keyword evidence="4" id="KW-0804">Transcription</keyword>
<dbReference type="SUPFAM" id="SSF57701">
    <property type="entry name" value="Zn2/Cys6 DNA-binding domain"/>
    <property type="match status" value="1"/>
</dbReference>
<dbReference type="InterPro" id="IPR036864">
    <property type="entry name" value="Zn2-C6_fun-type_DNA-bd_sf"/>
</dbReference>
<dbReference type="EMBL" id="JAQJZL010000016">
    <property type="protein sequence ID" value="KAJ6023128.1"/>
    <property type="molecule type" value="Genomic_DNA"/>
</dbReference>
<gene>
    <name evidence="7" type="ORF">N7460_013523</name>
</gene>
<sequence length="699" mass="78602">MVFIHPTQDNTHNLRRLENPQMSGRARRYMSKRDRACDSCRAKKAACRIDRSPPCYLCTLHRKECTFMQPTARTRQPFSNAICPDFSEDELDPRSRLHEVPPVGDSADDILMAIDDGENNPVAGMSEEFTGLFDRSEASIAGVFDDGTWETGFSPGNFFHTSPQLARVRHSADEESPQATCPAVPTERDGPSVCLDTQGSMTAQLLGSTGDMDPLLISRYQYNTSEAFHFKNLSIQSVSSGSNPIQFLMSKPSIFGASREENGCDSVSTLELRQKLESLVPAGIGLRLISLFDRIVIPEYPMLLPPGQLNPKTTPPYLLASAYLIVEPFTKFDEKLCIDLAYDKPSAVALHQIINEAIPYEMHAPKLCIIQTLLTLVIRPYPNPIVLDSGFKWSQLAALIACAHTLGLHLDPRSWQISSWEIFRRRCLSCLIYSTDKWLALSLGRPALLHYDNWLVTSLSQNDYSISSLDPLAWSKIMKRAELDSLLDRVLTQLYSPRSINALCADFRKTVAITGPLLQDLHLWHGQASAPSSHSRPSDQGRPVGLERTLEMNYHYIHLSICRAALRPFMQPTIERSNDTEYVMAREQARIRAEVCISAAVDYIHDLKPEDLETAWPAWSATAFSSICFQILEMAASSVDCKEADKWVACLRDVRRDMRLKADFLPCLHLGLLRIDSIFWKGVENVLHLEEHVRQAFAS</sequence>
<keyword evidence="2" id="KW-0805">Transcription regulation</keyword>
<protein>
    <recommendedName>
        <fullName evidence="6">Zn(2)-C6 fungal-type domain-containing protein</fullName>
    </recommendedName>
</protein>
<organism evidence="7 8">
    <name type="scientific">Penicillium canescens</name>
    <dbReference type="NCBI Taxonomy" id="5083"/>
    <lineage>
        <taxon>Eukaryota</taxon>
        <taxon>Fungi</taxon>
        <taxon>Dikarya</taxon>
        <taxon>Ascomycota</taxon>
        <taxon>Pezizomycotina</taxon>
        <taxon>Eurotiomycetes</taxon>
        <taxon>Eurotiomycetidae</taxon>
        <taxon>Eurotiales</taxon>
        <taxon>Aspergillaceae</taxon>
        <taxon>Penicillium</taxon>
    </lineage>
</organism>
<dbReference type="Proteomes" id="UP001219568">
    <property type="component" value="Unassembled WGS sequence"/>
</dbReference>
<dbReference type="PROSITE" id="PS50048">
    <property type="entry name" value="ZN2_CY6_FUNGAL_2"/>
    <property type="match status" value="1"/>
</dbReference>
<dbReference type="CDD" id="cd00067">
    <property type="entry name" value="GAL4"/>
    <property type="match status" value="1"/>
</dbReference>
<keyword evidence="3" id="KW-0238">DNA-binding</keyword>
<evidence type="ECO:0000256" key="5">
    <source>
        <dbReference type="ARBA" id="ARBA00023242"/>
    </source>
</evidence>
<dbReference type="PROSITE" id="PS00463">
    <property type="entry name" value="ZN2_CY6_FUNGAL_1"/>
    <property type="match status" value="1"/>
</dbReference>
<dbReference type="GO" id="GO:0003677">
    <property type="term" value="F:DNA binding"/>
    <property type="evidence" value="ECO:0007669"/>
    <property type="project" value="UniProtKB-KW"/>
</dbReference>
<dbReference type="InterPro" id="IPR050797">
    <property type="entry name" value="Carb_Metab_Trans_Reg"/>
</dbReference>
<dbReference type="GO" id="GO:0006351">
    <property type="term" value="P:DNA-templated transcription"/>
    <property type="evidence" value="ECO:0007669"/>
    <property type="project" value="InterPro"/>
</dbReference>
<accession>A0AAD6I0B6</accession>
<evidence type="ECO:0000259" key="6">
    <source>
        <dbReference type="PROSITE" id="PS50048"/>
    </source>
</evidence>
<dbReference type="CDD" id="cd12148">
    <property type="entry name" value="fungal_TF_MHR"/>
    <property type="match status" value="1"/>
</dbReference>
<proteinExistence type="predicted"/>